<evidence type="ECO:0000313" key="2">
    <source>
        <dbReference type="Proteomes" id="UP000217696"/>
    </source>
</evidence>
<dbReference type="SUPFAM" id="SSF89447">
    <property type="entry name" value="AbrB/MazE/MraZ-like"/>
    <property type="match status" value="1"/>
</dbReference>
<organism evidence="1 2">
    <name type="scientific">Aneurinibacillus soli</name>
    <dbReference type="NCBI Taxonomy" id="1500254"/>
    <lineage>
        <taxon>Bacteria</taxon>
        <taxon>Bacillati</taxon>
        <taxon>Bacillota</taxon>
        <taxon>Bacilli</taxon>
        <taxon>Bacillales</taxon>
        <taxon>Paenibacillaceae</taxon>
        <taxon>Aneurinibacillus group</taxon>
        <taxon>Aneurinibacillus</taxon>
    </lineage>
</organism>
<sequence length="62" mass="7156">MNKRFVCRVAENGQILLPPEIHELLGFGQVECEVKGERVILKKTTPDYVFQWTPASDRDDHT</sequence>
<accession>A0A0U5BEK1</accession>
<name>A0A0U5BEK1_9BACL</name>
<dbReference type="InterPro" id="IPR037914">
    <property type="entry name" value="SpoVT-AbrB_sf"/>
</dbReference>
<dbReference type="AlphaFoldDB" id="A0A0U5BEK1"/>
<proteinExistence type="predicted"/>
<protein>
    <submittedName>
        <fullName evidence="1">Uncharacterized protein</fullName>
    </submittedName>
</protein>
<dbReference type="RefSeq" id="WP_096466413.1">
    <property type="nucleotide sequence ID" value="NZ_AP017312.1"/>
</dbReference>
<keyword evidence="2" id="KW-1185">Reference proteome</keyword>
<reference evidence="1 2" key="1">
    <citation type="submission" date="2015-12" db="EMBL/GenBank/DDBJ databases">
        <title>Genome sequence of Aneurinibacillus soli.</title>
        <authorList>
            <person name="Lee J.S."/>
            <person name="Lee K.C."/>
            <person name="Kim K.K."/>
            <person name="Lee B.W."/>
        </authorList>
    </citation>
    <scope>NUCLEOTIDE SEQUENCE [LARGE SCALE GENOMIC DNA]</scope>
    <source>
        <strain evidence="1 2">CB4</strain>
    </source>
</reference>
<dbReference type="EMBL" id="AP017312">
    <property type="protein sequence ID" value="BAU28679.1"/>
    <property type="molecule type" value="Genomic_DNA"/>
</dbReference>
<dbReference type="KEGG" id="asoc:CB4_02854"/>
<dbReference type="Proteomes" id="UP000217696">
    <property type="component" value="Chromosome"/>
</dbReference>
<dbReference type="Gene3D" id="2.10.260.10">
    <property type="match status" value="1"/>
</dbReference>
<gene>
    <name evidence="1" type="ORF">CB4_02854</name>
</gene>
<dbReference type="OrthoDB" id="2679999at2"/>
<evidence type="ECO:0000313" key="1">
    <source>
        <dbReference type="EMBL" id="BAU28679.1"/>
    </source>
</evidence>